<dbReference type="EMBL" id="HE616899">
    <property type="protein sequence ID" value="CCE99397.1"/>
    <property type="molecule type" value="Genomic_DNA"/>
</dbReference>
<evidence type="ECO:0000259" key="5">
    <source>
        <dbReference type="SMART" id="SM00822"/>
    </source>
</evidence>
<feature type="region of interest" description="Disordered" evidence="4">
    <location>
        <begin position="1"/>
        <end position="43"/>
    </location>
</feature>
<dbReference type="Proteomes" id="UP000007735">
    <property type="component" value="Plasmid pSfHH103e"/>
</dbReference>
<dbReference type="GO" id="GO:0016491">
    <property type="term" value="F:oxidoreductase activity"/>
    <property type="evidence" value="ECO:0007669"/>
    <property type="project" value="UniProtKB-KW"/>
</dbReference>
<feature type="domain" description="Ketoreductase" evidence="5">
    <location>
        <begin position="85"/>
        <end position="259"/>
    </location>
</feature>
<evidence type="ECO:0000256" key="1">
    <source>
        <dbReference type="ARBA" id="ARBA00006484"/>
    </source>
</evidence>
<name>G9AEB5_SINF1</name>
<proteinExistence type="inferred from homology"/>
<dbReference type="PRINTS" id="PR00080">
    <property type="entry name" value="SDRFAMILY"/>
</dbReference>
<dbReference type="InterPro" id="IPR020904">
    <property type="entry name" value="Sc_DH/Rdtase_CS"/>
</dbReference>
<keyword evidence="2" id="KW-0560">Oxidoreductase</keyword>
<gene>
    <name evidence="6" type="ordered locus">SFHH103_04931</name>
</gene>
<dbReference type="PATRIC" id="fig|380.5.peg.4479"/>
<geneLocation type="plasmid" evidence="6 7">
    <name>pSfHH103e</name>
</geneLocation>
<dbReference type="PANTHER" id="PTHR43639">
    <property type="entry name" value="OXIDOREDUCTASE, SHORT-CHAIN DEHYDROGENASE/REDUCTASE FAMILY (AFU_ORTHOLOGUE AFUA_5G02870)"/>
    <property type="match status" value="1"/>
</dbReference>
<dbReference type="HOGENOM" id="CLU_010194_1_0_5"/>
<comment type="similarity">
    <text evidence="1 3">Belongs to the short-chain dehydrogenases/reductases (SDR) family.</text>
</comment>
<dbReference type="AlphaFoldDB" id="G9AEB5"/>
<dbReference type="Pfam" id="PF00106">
    <property type="entry name" value="adh_short"/>
    <property type="match status" value="1"/>
</dbReference>
<dbReference type="PRINTS" id="PR00081">
    <property type="entry name" value="GDHRDH"/>
</dbReference>
<dbReference type="PANTHER" id="PTHR43639:SF1">
    <property type="entry name" value="SHORT-CHAIN DEHYDROGENASE_REDUCTASE FAMILY PROTEIN"/>
    <property type="match status" value="1"/>
</dbReference>
<evidence type="ECO:0000256" key="4">
    <source>
        <dbReference type="SAM" id="MobiDB-lite"/>
    </source>
</evidence>
<accession>G9AEB5</accession>
<protein>
    <submittedName>
        <fullName evidence="6">Short-chain dehydrogenase/reductase SDR</fullName>
    </submittedName>
</protein>
<reference evidence="6 7" key="1">
    <citation type="journal article" date="2012" name="J. Bacteriol.">
        <title>Genome sequence of the soybean symbiont Sinorhizobium fredii HH103.</title>
        <authorList>
            <person name="Weidner S."/>
            <person name="Becker A."/>
            <person name="Bonilla I."/>
            <person name="Jaenicke S."/>
            <person name="Lloret J."/>
            <person name="Margaret I."/>
            <person name="Puhler A."/>
            <person name="Ruiz-Sainz J.E."/>
            <person name="Schneiker-Bekel S."/>
            <person name="Szczepanowski R."/>
            <person name="Vinardell J.M."/>
            <person name="Zehner S."/>
            <person name="Gottfert M."/>
        </authorList>
    </citation>
    <scope>NUCLEOTIDE SEQUENCE [LARGE SCALE GENOMIC DNA]</scope>
    <source>
        <strain evidence="6 7">HH103</strain>
        <plasmid evidence="7">pSfHH103e</plasmid>
    </source>
</reference>
<dbReference type="Gene3D" id="3.40.50.720">
    <property type="entry name" value="NAD(P)-binding Rossmann-like Domain"/>
    <property type="match status" value="1"/>
</dbReference>
<dbReference type="SMART" id="SM00822">
    <property type="entry name" value="PKS_KR"/>
    <property type="match status" value="1"/>
</dbReference>
<dbReference type="FunFam" id="3.40.50.720:FF:000084">
    <property type="entry name" value="Short-chain dehydrogenase reductase"/>
    <property type="match status" value="1"/>
</dbReference>
<dbReference type="PROSITE" id="PS00061">
    <property type="entry name" value="ADH_SHORT"/>
    <property type="match status" value="1"/>
</dbReference>
<evidence type="ECO:0000256" key="3">
    <source>
        <dbReference type="RuleBase" id="RU000363"/>
    </source>
</evidence>
<keyword evidence="6" id="KW-0614">Plasmid</keyword>
<dbReference type="CDD" id="cd05233">
    <property type="entry name" value="SDR_c"/>
    <property type="match status" value="1"/>
</dbReference>
<evidence type="ECO:0000256" key="2">
    <source>
        <dbReference type="ARBA" id="ARBA00023002"/>
    </source>
</evidence>
<evidence type="ECO:0000313" key="7">
    <source>
        <dbReference type="Proteomes" id="UP000007735"/>
    </source>
</evidence>
<feature type="compositionally biased region" description="Polar residues" evidence="4">
    <location>
        <begin position="1"/>
        <end position="17"/>
    </location>
</feature>
<sequence length="333" mass="35342">MPRTGSLPTRPTGTSGSRKPRPRSNGRDAVASVRQRPCPCPARTGVTRGDAYFSRSGRSKDIALKDTTNFTRSSQGEAILTVTRKTAVVTGAAGGLGSVIAKQFVERGFSVVAGDADAGALDAVASELNRDGQNVWTKAGDLRSKAYCEELIDFAVQATGRLDALVNNAGIITRGTILETTDEDWERTWEVNVNAIFYTCRRAIAHMKDHGGGSIVNVSSCWGLYPGPGHAAYCASKGAVAILSKCLGRDHAADGIRVNAVCPNEVNTPMLRTGFIRRGFNPDTAIEELNRTVPLGRIAEPEDIADVVTFLTSDASRYIAGTAIEINGAKAVS</sequence>
<dbReference type="SUPFAM" id="SSF51735">
    <property type="entry name" value="NAD(P)-binding Rossmann-fold domains"/>
    <property type="match status" value="1"/>
</dbReference>
<dbReference type="InterPro" id="IPR002347">
    <property type="entry name" value="SDR_fam"/>
</dbReference>
<dbReference type="KEGG" id="sfh:SFHH103_04931"/>
<dbReference type="InterPro" id="IPR036291">
    <property type="entry name" value="NAD(P)-bd_dom_sf"/>
</dbReference>
<dbReference type="NCBIfam" id="NF005559">
    <property type="entry name" value="PRK07231.1"/>
    <property type="match status" value="1"/>
</dbReference>
<dbReference type="InterPro" id="IPR057326">
    <property type="entry name" value="KR_dom"/>
</dbReference>
<organism evidence="6 7">
    <name type="scientific">Sinorhizobium fredii (strain HH103)</name>
    <dbReference type="NCBI Taxonomy" id="1117943"/>
    <lineage>
        <taxon>Bacteria</taxon>
        <taxon>Pseudomonadati</taxon>
        <taxon>Pseudomonadota</taxon>
        <taxon>Alphaproteobacteria</taxon>
        <taxon>Hyphomicrobiales</taxon>
        <taxon>Rhizobiaceae</taxon>
        <taxon>Sinorhizobium/Ensifer group</taxon>
        <taxon>Sinorhizobium</taxon>
    </lineage>
</organism>
<evidence type="ECO:0000313" key="6">
    <source>
        <dbReference type="EMBL" id="CCE99397.1"/>
    </source>
</evidence>